<keyword evidence="1" id="KW-1133">Transmembrane helix</keyword>
<accession>A0A2I0VNJ6</accession>
<keyword evidence="4" id="KW-1185">Reference proteome</keyword>
<feature type="transmembrane region" description="Helical" evidence="1">
    <location>
        <begin position="136"/>
        <end position="162"/>
    </location>
</feature>
<dbReference type="InterPro" id="IPR006016">
    <property type="entry name" value="UspA"/>
</dbReference>
<dbReference type="Proteomes" id="UP000233837">
    <property type="component" value="Unassembled WGS sequence"/>
</dbReference>
<evidence type="ECO:0000313" key="4">
    <source>
        <dbReference type="Proteomes" id="UP000233837"/>
    </source>
</evidence>
<reference evidence="3 4" key="1">
    <citation type="journal article" date="2016" name="Sci. Rep.">
        <title>The Dendrobium catenatum Lindl. genome sequence provides insights into polysaccharide synthase, floral development and adaptive evolution.</title>
        <authorList>
            <person name="Zhang G.Q."/>
            <person name="Xu Q."/>
            <person name="Bian C."/>
            <person name="Tsai W.C."/>
            <person name="Yeh C.M."/>
            <person name="Liu K.W."/>
            <person name="Yoshida K."/>
            <person name="Zhang L.S."/>
            <person name="Chang S.B."/>
            <person name="Chen F."/>
            <person name="Shi Y."/>
            <person name="Su Y.Y."/>
            <person name="Zhang Y.Q."/>
            <person name="Chen L.J."/>
            <person name="Yin Y."/>
            <person name="Lin M."/>
            <person name="Huang H."/>
            <person name="Deng H."/>
            <person name="Wang Z.W."/>
            <person name="Zhu S.L."/>
            <person name="Zhao X."/>
            <person name="Deng C."/>
            <person name="Niu S.C."/>
            <person name="Huang J."/>
            <person name="Wang M."/>
            <person name="Liu G.H."/>
            <person name="Yang H.J."/>
            <person name="Xiao X.J."/>
            <person name="Hsiao Y.Y."/>
            <person name="Wu W.L."/>
            <person name="Chen Y.Y."/>
            <person name="Mitsuda N."/>
            <person name="Ohme-Takagi M."/>
            <person name="Luo Y.B."/>
            <person name="Van de Peer Y."/>
            <person name="Liu Z.J."/>
        </authorList>
    </citation>
    <scope>NUCLEOTIDE SEQUENCE [LARGE SCALE GENOMIC DNA]</scope>
    <source>
        <tissue evidence="3">The whole plant</tissue>
    </source>
</reference>
<reference evidence="3 4" key="2">
    <citation type="journal article" date="2017" name="Nature">
        <title>The Apostasia genome and the evolution of orchids.</title>
        <authorList>
            <person name="Zhang G.Q."/>
            <person name="Liu K.W."/>
            <person name="Li Z."/>
            <person name="Lohaus R."/>
            <person name="Hsiao Y.Y."/>
            <person name="Niu S.C."/>
            <person name="Wang J.Y."/>
            <person name="Lin Y.C."/>
            <person name="Xu Q."/>
            <person name="Chen L.J."/>
            <person name="Yoshida K."/>
            <person name="Fujiwara S."/>
            <person name="Wang Z.W."/>
            <person name="Zhang Y.Q."/>
            <person name="Mitsuda N."/>
            <person name="Wang M."/>
            <person name="Liu G.H."/>
            <person name="Pecoraro L."/>
            <person name="Huang H.X."/>
            <person name="Xiao X.J."/>
            <person name="Lin M."/>
            <person name="Wu X.Y."/>
            <person name="Wu W.L."/>
            <person name="Chen Y.Y."/>
            <person name="Chang S.B."/>
            <person name="Sakamoto S."/>
            <person name="Ohme-Takagi M."/>
            <person name="Yagi M."/>
            <person name="Zeng S.J."/>
            <person name="Shen C.Y."/>
            <person name="Yeh C.M."/>
            <person name="Luo Y.B."/>
            <person name="Tsai W.C."/>
            <person name="Van de Peer Y."/>
            <person name="Liu Z.J."/>
        </authorList>
    </citation>
    <scope>NUCLEOTIDE SEQUENCE [LARGE SCALE GENOMIC DNA]</scope>
    <source>
        <tissue evidence="3">The whole plant</tissue>
    </source>
</reference>
<dbReference type="SUPFAM" id="SSF52402">
    <property type="entry name" value="Adenine nucleotide alpha hydrolases-like"/>
    <property type="match status" value="1"/>
</dbReference>
<keyword evidence="1" id="KW-0472">Membrane</keyword>
<dbReference type="Pfam" id="PF00582">
    <property type="entry name" value="Usp"/>
    <property type="match status" value="1"/>
</dbReference>
<evidence type="ECO:0000259" key="2">
    <source>
        <dbReference type="Pfam" id="PF00582"/>
    </source>
</evidence>
<evidence type="ECO:0000313" key="3">
    <source>
        <dbReference type="EMBL" id="PKU64980.1"/>
    </source>
</evidence>
<name>A0A2I0VNJ6_9ASPA</name>
<dbReference type="InterPro" id="IPR014729">
    <property type="entry name" value="Rossmann-like_a/b/a_fold"/>
</dbReference>
<protein>
    <recommendedName>
        <fullName evidence="2">UspA domain-containing protein</fullName>
    </recommendedName>
</protein>
<organism evidence="3 4">
    <name type="scientific">Dendrobium catenatum</name>
    <dbReference type="NCBI Taxonomy" id="906689"/>
    <lineage>
        <taxon>Eukaryota</taxon>
        <taxon>Viridiplantae</taxon>
        <taxon>Streptophyta</taxon>
        <taxon>Embryophyta</taxon>
        <taxon>Tracheophyta</taxon>
        <taxon>Spermatophyta</taxon>
        <taxon>Magnoliopsida</taxon>
        <taxon>Liliopsida</taxon>
        <taxon>Asparagales</taxon>
        <taxon>Orchidaceae</taxon>
        <taxon>Epidendroideae</taxon>
        <taxon>Malaxideae</taxon>
        <taxon>Dendrobiinae</taxon>
        <taxon>Dendrobium</taxon>
    </lineage>
</organism>
<dbReference type="STRING" id="906689.A0A2I0VNJ6"/>
<dbReference type="Gene3D" id="3.40.50.620">
    <property type="entry name" value="HUPs"/>
    <property type="match status" value="1"/>
</dbReference>
<keyword evidence="1" id="KW-0812">Transmembrane</keyword>
<dbReference type="PANTHER" id="PTHR46100:SF1">
    <property type="entry name" value="OS02G0773200 PROTEIN"/>
    <property type="match status" value="1"/>
</dbReference>
<dbReference type="CDD" id="cd23659">
    <property type="entry name" value="USP_At3g01520-like"/>
    <property type="match status" value="1"/>
</dbReference>
<gene>
    <name evidence="3" type="ORF">MA16_Dca004595</name>
</gene>
<dbReference type="OrthoDB" id="843225at2759"/>
<dbReference type="AlphaFoldDB" id="A0A2I0VNJ6"/>
<sequence length="181" mass="20375">MGERRRVGVGMDFSATSRAAVRWAVENLVQDGDTIIAIHVHSSKAETPQKKLWGNTGSPLIPMEELREMNLPKLYGINPDPEILDLLDSTSRTMKVKVVCKIYWGDPREKLCDAVEDLKLDCLVVGSRGLGVLKRFSLLICPLMFLISIFFSLFFYLFFLLISSSREVNFLNGLSASYIIV</sequence>
<feature type="domain" description="UspA" evidence="2">
    <location>
        <begin position="4"/>
        <end position="137"/>
    </location>
</feature>
<dbReference type="EMBL" id="KZ503378">
    <property type="protein sequence ID" value="PKU64980.1"/>
    <property type="molecule type" value="Genomic_DNA"/>
</dbReference>
<dbReference type="PANTHER" id="PTHR46100">
    <property type="entry name" value="IMP2'P"/>
    <property type="match status" value="1"/>
</dbReference>
<proteinExistence type="predicted"/>
<evidence type="ECO:0000256" key="1">
    <source>
        <dbReference type="SAM" id="Phobius"/>
    </source>
</evidence>